<evidence type="ECO:0000313" key="4">
    <source>
        <dbReference type="Proteomes" id="UP000006039"/>
    </source>
</evidence>
<dbReference type="SMART" id="SM00317">
    <property type="entry name" value="SET"/>
    <property type="match status" value="1"/>
</dbReference>
<evidence type="ECO:0000313" key="3">
    <source>
        <dbReference type="EnsemblFungi" id="EJT68306"/>
    </source>
</evidence>
<reference evidence="3" key="4">
    <citation type="journal article" date="2015" name="G3 (Bethesda)">
        <title>Genome sequences of three phytopathogenic species of the Magnaporthaceae family of fungi.</title>
        <authorList>
            <person name="Okagaki L.H."/>
            <person name="Nunes C.C."/>
            <person name="Sailsbery J."/>
            <person name="Clay B."/>
            <person name="Brown D."/>
            <person name="John T."/>
            <person name="Oh Y."/>
            <person name="Young N."/>
            <person name="Fitzgerald M."/>
            <person name="Haas B.J."/>
            <person name="Zeng Q."/>
            <person name="Young S."/>
            <person name="Adiconis X."/>
            <person name="Fan L."/>
            <person name="Levin J.Z."/>
            <person name="Mitchell T.K."/>
            <person name="Okubara P.A."/>
            <person name="Farman M.L."/>
            <person name="Kohn L.M."/>
            <person name="Birren B."/>
            <person name="Ma L.-J."/>
            <person name="Dean R.A."/>
        </authorList>
    </citation>
    <scope>NUCLEOTIDE SEQUENCE</scope>
    <source>
        <strain evidence="3">R3-111a-1</strain>
    </source>
</reference>
<sequence>MDRLKSTSKIAQNHGSTLASPIEVCEIPGRGMGVVAVAGIRKGVRIICEEPLLVSDCHPDPAALNDLIAVKLRQMSSRRQREFLSLHNKNLGGPYPLAGTFDTNSIPHGDGGAVFPTVCRLNHSCLPNCFTAWNDTLRRQTVHVVRNVRRGEELTLQYHSAAHKSRRAYLHAHFGFWCDCPTCMQPPAEISLSDARRLCIDRLMGDISDAGRVALDPNAVLLDCRALWSLVHVEYRGAVMGLEAHACYVAAQVCQAHGDCARASKFAGLAALARAESEGADSPAAARMAAIGVDPSAVLGVPDGGPAVAAWTNPLSLVPPRKYPRALGEIWLWRQGTEDEGFDEGRYLRGRV</sequence>
<dbReference type="PROSITE" id="PS50280">
    <property type="entry name" value="SET"/>
    <property type="match status" value="1"/>
</dbReference>
<reference evidence="3" key="5">
    <citation type="submission" date="2018-04" db="UniProtKB">
        <authorList>
            <consortium name="EnsemblFungi"/>
        </authorList>
    </citation>
    <scope>IDENTIFICATION</scope>
    <source>
        <strain evidence="3">R3-111a-1</strain>
    </source>
</reference>
<evidence type="ECO:0000313" key="2">
    <source>
        <dbReference type="EMBL" id="EJT68306.1"/>
    </source>
</evidence>
<dbReference type="SUPFAM" id="SSF82199">
    <property type="entry name" value="SET domain"/>
    <property type="match status" value="1"/>
</dbReference>
<dbReference type="eggNOG" id="KOG2084">
    <property type="taxonomic scope" value="Eukaryota"/>
</dbReference>
<dbReference type="InterPro" id="IPR046341">
    <property type="entry name" value="SET_dom_sf"/>
</dbReference>
<dbReference type="PANTHER" id="PTHR47332">
    <property type="entry name" value="SET DOMAIN-CONTAINING PROTEIN 5"/>
    <property type="match status" value="1"/>
</dbReference>
<protein>
    <recommendedName>
        <fullName evidence="1">SET domain-containing protein</fullName>
    </recommendedName>
</protein>
<dbReference type="InterPro" id="IPR053185">
    <property type="entry name" value="SET_domain_protein"/>
</dbReference>
<reference evidence="2" key="3">
    <citation type="submission" date="2010-09" db="EMBL/GenBank/DDBJ databases">
        <title>Annotation of Gaeumannomyces graminis var. tritici R3-111a-1.</title>
        <authorList>
            <consortium name="The Broad Institute Genome Sequencing Platform"/>
            <person name="Ma L.-J."/>
            <person name="Dead R."/>
            <person name="Young S.K."/>
            <person name="Zeng Q."/>
            <person name="Gargeya S."/>
            <person name="Fitzgerald M."/>
            <person name="Haas B."/>
            <person name="Abouelleil A."/>
            <person name="Alvarado L."/>
            <person name="Arachchi H.M."/>
            <person name="Berlin A."/>
            <person name="Brown A."/>
            <person name="Chapman S.B."/>
            <person name="Chen Z."/>
            <person name="Dunbar C."/>
            <person name="Freedman E."/>
            <person name="Gearin G."/>
            <person name="Gellesch M."/>
            <person name="Goldberg J."/>
            <person name="Griggs A."/>
            <person name="Gujja S."/>
            <person name="Heiman D."/>
            <person name="Howarth C."/>
            <person name="Larson L."/>
            <person name="Lui A."/>
            <person name="MacDonald P.J.P."/>
            <person name="Mehta T."/>
            <person name="Montmayeur A."/>
            <person name="Murphy C."/>
            <person name="Neiman D."/>
            <person name="Pearson M."/>
            <person name="Priest M."/>
            <person name="Roberts A."/>
            <person name="Saif S."/>
            <person name="Shea T."/>
            <person name="Shenoy N."/>
            <person name="Sisk P."/>
            <person name="Stolte C."/>
            <person name="Sykes S."/>
            <person name="Yandava C."/>
            <person name="Wortman J."/>
            <person name="Nusbaum C."/>
            <person name="Birren B."/>
        </authorList>
    </citation>
    <scope>NUCLEOTIDE SEQUENCE</scope>
    <source>
        <strain evidence="2">R3-111a-1</strain>
    </source>
</reference>
<feature type="domain" description="SET" evidence="1">
    <location>
        <begin position="20"/>
        <end position="159"/>
    </location>
</feature>
<accession>J3PKQ2</accession>
<evidence type="ECO:0000259" key="1">
    <source>
        <dbReference type="PROSITE" id="PS50280"/>
    </source>
</evidence>
<proteinExistence type="predicted"/>
<dbReference type="RefSeq" id="XP_009230307.1">
    <property type="nucleotide sequence ID" value="XM_009232043.1"/>
</dbReference>
<dbReference type="PANTHER" id="PTHR47332:SF4">
    <property type="entry name" value="SET DOMAIN-CONTAINING PROTEIN 5"/>
    <property type="match status" value="1"/>
</dbReference>
<organism evidence="2">
    <name type="scientific">Gaeumannomyces tritici (strain R3-111a-1)</name>
    <name type="common">Wheat and barley take-all root rot fungus</name>
    <name type="synonym">Gaeumannomyces graminis var. tritici</name>
    <dbReference type="NCBI Taxonomy" id="644352"/>
    <lineage>
        <taxon>Eukaryota</taxon>
        <taxon>Fungi</taxon>
        <taxon>Dikarya</taxon>
        <taxon>Ascomycota</taxon>
        <taxon>Pezizomycotina</taxon>
        <taxon>Sordariomycetes</taxon>
        <taxon>Sordariomycetidae</taxon>
        <taxon>Magnaporthales</taxon>
        <taxon>Magnaporthaceae</taxon>
        <taxon>Gaeumannomyces</taxon>
    </lineage>
</organism>
<reference evidence="2" key="2">
    <citation type="submission" date="2010-07" db="EMBL/GenBank/DDBJ databases">
        <authorList>
            <consortium name="The Broad Institute Genome Sequencing Platform"/>
            <consortium name="Broad Institute Genome Sequencing Center for Infectious Disease"/>
            <person name="Ma L.-J."/>
            <person name="Dead R."/>
            <person name="Young S."/>
            <person name="Zeng Q."/>
            <person name="Koehrsen M."/>
            <person name="Alvarado L."/>
            <person name="Berlin A."/>
            <person name="Chapman S.B."/>
            <person name="Chen Z."/>
            <person name="Freedman E."/>
            <person name="Gellesch M."/>
            <person name="Goldberg J."/>
            <person name="Griggs A."/>
            <person name="Gujja S."/>
            <person name="Heilman E.R."/>
            <person name="Heiman D."/>
            <person name="Hepburn T."/>
            <person name="Howarth C."/>
            <person name="Jen D."/>
            <person name="Larson L."/>
            <person name="Mehta T."/>
            <person name="Neiman D."/>
            <person name="Pearson M."/>
            <person name="Roberts A."/>
            <person name="Saif S."/>
            <person name="Shea T."/>
            <person name="Shenoy N."/>
            <person name="Sisk P."/>
            <person name="Stolte C."/>
            <person name="Sykes S."/>
            <person name="Walk T."/>
            <person name="White J."/>
            <person name="Yandava C."/>
            <person name="Haas B."/>
            <person name="Nusbaum C."/>
            <person name="Birren B."/>
        </authorList>
    </citation>
    <scope>NUCLEOTIDE SEQUENCE</scope>
    <source>
        <strain evidence="2">R3-111a-1</strain>
    </source>
</reference>
<dbReference type="Pfam" id="PF00856">
    <property type="entry name" value="SET"/>
    <property type="match status" value="1"/>
</dbReference>
<keyword evidence="4" id="KW-1185">Reference proteome</keyword>
<dbReference type="Proteomes" id="UP000006039">
    <property type="component" value="Unassembled WGS sequence"/>
</dbReference>
<dbReference type="EMBL" id="GL385536">
    <property type="protein sequence ID" value="EJT68306.1"/>
    <property type="molecule type" value="Genomic_DNA"/>
</dbReference>
<dbReference type="InterPro" id="IPR001214">
    <property type="entry name" value="SET_dom"/>
</dbReference>
<reference evidence="4" key="1">
    <citation type="submission" date="2010-07" db="EMBL/GenBank/DDBJ databases">
        <title>The genome sequence of Gaeumannomyces graminis var. tritici strain R3-111a-1.</title>
        <authorList>
            <consortium name="The Broad Institute Genome Sequencing Platform"/>
            <person name="Ma L.-J."/>
            <person name="Dead R."/>
            <person name="Young S."/>
            <person name="Zeng Q."/>
            <person name="Koehrsen M."/>
            <person name="Alvarado L."/>
            <person name="Berlin A."/>
            <person name="Chapman S.B."/>
            <person name="Chen Z."/>
            <person name="Freedman E."/>
            <person name="Gellesch M."/>
            <person name="Goldberg J."/>
            <person name="Griggs A."/>
            <person name="Gujja S."/>
            <person name="Heilman E.R."/>
            <person name="Heiman D."/>
            <person name="Hepburn T."/>
            <person name="Howarth C."/>
            <person name="Jen D."/>
            <person name="Larson L."/>
            <person name="Mehta T."/>
            <person name="Neiman D."/>
            <person name="Pearson M."/>
            <person name="Roberts A."/>
            <person name="Saif S."/>
            <person name="Shea T."/>
            <person name="Shenoy N."/>
            <person name="Sisk P."/>
            <person name="Stolte C."/>
            <person name="Sykes S."/>
            <person name="Walk T."/>
            <person name="White J."/>
            <person name="Yandava C."/>
            <person name="Haas B."/>
            <person name="Nusbaum C."/>
            <person name="Birren B."/>
        </authorList>
    </citation>
    <scope>NUCLEOTIDE SEQUENCE [LARGE SCALE GENOMIC DNA]</scope>
    <source>
        <strain evidence="4">R3-111a-1</strain>
    </source>
</reference>
<dbReference type="AlphaFoldDB" id="J3PKQ2"/>
<name>J3PKQ2_GAET3</name>
<dbReference type="Gene3D" id="2.170.270.10">
    <property type="entry name" value="SET domain"/>
    <property type="match status" value="1"/>
</dbReference>
<dbReference type="VEuPathDB" id="FungiDB:GGTG_14115"/>
<dbReference type="GeneID" id="20354573"/>
<gene>
    <name evidence="3" type="primary">20354573</name>
    <name evidence="2" type="ORF">GGTG_14115</name>
</gene>
<dbReference type="EnsemblFungi" id="EJT68306">
    <property type="protein sequence ID" value="EJT68306"/>
    <property type="gene ID" value="GGTG_14115"/>
</dbReference>
<dbReference type="HOGENOM" id="CLU_028281_0_0_1"/>
<dbReference type="CDD" id="cd20071">
    <property type="entry name" value="SET_SMYD"/>
    <property type="match status" value="1"/>
</dbReference>
<dbReference type="STRING" id="644352.J3PKQ2"/>
<dbReference type="OrthoDB" id="265717at2759"/>